<evidence type="ECO:0000313" key="3">
    <source>
        <dbReference type="Proteomes" id="UP000830719"/>
    </source>
</evidence>
<accession>A0AAF1DB65</accession>
<keyword evidence="1" id="KW-0472">Membrane</keyword>
<keyword evidence="1" id="KW-1133">Transmembrane helix</keyword>
<dbReference type="RefSeq" id="YP_010799710.1">
    <property type="nucleotide sequence ID" value="NC_076682.1"/>
</dbReference>
<proteinExistence type="predicted"/>
<name>A0AAF1DB65_9ABAC</name>
<keyword evidence="3" id="KW-1185">Reference proteome</keyword>
<dbReference type="GeneID" id="80538133"/>
<keyword evidence="1" id="KW-0812">Transmembrane</keyword>
<evidence type="ECO:0000313" key="2">
    <source>
        <dbReference type="EMBL" id="QEI03704.1"/>
    </source>
</evidence>
<protein>
    <submittedName>
        <fullName evidence="2">Uncharacterized protein</fullName>
    </submittedName>
</protein>
<sequence length="875" mass="102848">MLVVDQIKCIDYSAYDIIKLSQLNTKCAKSKFKAYPQCEAQRLLENFNQQVFNFATPSEVERYAGWLKLMNKMQEYDAQFYLLDSVAKHSLRMASINKRISRKMQIVSSDVFIITAELYSRYVTSLNFRRTFASIQSLFDTFVVWDTEQLSTCLLTYAELRFRFEKNSKFVELIDRSAIQISKIALSHPLMLQPKHEIKQDIYMSYVSKFSTAIISADNVIISYDDTKFKRDMYEVIENVLFPYEMMFRIDNVTIYIHHNITRPEVLVNMRQENDRVYNTFRNFYKHLNIDYTHKIPELHMYVHNKRKNYIRTGVYWSYGINNGGITQYVPNSKQIRANVFFVDYEKDNLPNAYGHEFHHCLLFTLEARYQPKWYIEGSADRFGNSECYERDHEGLKAYRNSTIHDIVNADYQSAILYPMGSALVAYLYEMRPSILKSMILAQNYTIEIDDALETDFDIFKTNKIAQCDRYLSLKNNRAMSPQKHNTVQQQYLNMIDSETFTMCQNYIQVDFEDCAFILTPRRLIKQNKMSKHSTIVAQKEIRFNYEDVSQFDFEYLQKGIIKLAIKSLMPVNYTDHLNVAEKYFSLDSNYWYNGKLSCVNDTLAIVRFARASKFWLDLPMNNGIDDYRNTTLQQDSNFIYNVIQEAESCAIFVAPPNANTTSTLRDFALNVDKLQHEKISVQNLKKPLDSKNNTMVHLIAMYNHRYFNRLLKYGDDYRQLITNLVNADKNTPLILYYYSKSFLQKFGRFPRKYCFSFIKYSTNGTNNILSYKPTNTASEKSKTDKESTTTVSVITELVSSTTPGSNIKQQEQQHEKEEATHNFKETTHLFDQSFNFYYIVITIIVMVVGCIFLILVNIFTTLIVLKLYNKKKFS</sequence>
<dbReference type="EMBL" id="MK419956">
    <property type="protein sequence ID" value="QEI03704.1"/>
    <property type="molecule type" value="Genomic_DNA"/>
</dbReference>
<dbReference type="KEGG" id="vg:80538133"/>
<reference evidence="2" key="1">
    <citation type="submission" date="2019-01" db="EMBL/GenBank/DDBJ databases">
        <authorList>
            <person name="Trentin L.B."/>
            <person name="Santos E.R."/>
            <person name="Silva L.A."/>
            <person name="Sosa-Gomez D.R."/>
            <person name="Ribeiro B.M."/>
            <person name="Ardisson-Araujo D.M.P."/>
        </authorList>
    </citation>
    <scope>NUCLEOTIDE SEQUENCE</scope>
    <source>
        <strain evidence="2">VPN54</strain>
    </source>
</reference>
<evidence type="ECO:0000256" key="1">
    <source>
        <dbReference type="SAM" id="Phobius"/>
    </source>
</evidence>
<feature type="transmembrane region" description="Helical" evidence="1">
    <location>
        <begin position="837"/>
        <end position="866"/>
    </location>
</feature>
<dbReference type="Proteomes" id="UP000830719">
    <property type="component" value="Segment"/>
</dbReference>
<organism evidence="2 3">
    <name type="scientific">Rachiplusia nu nucleopolyhedrovirus</name>
    <dbReference type="NCBI Taxonomy" id="2605775"/>
    <lineage>
        <taxon>Viruses</taxon>
        <taxon>Viruses incertae sedis</taxon>
        <taxon>Naldaviricetes</taxon>
        <taxon>Lefavirales</taxon>
        <taxon>Baculoviridae</taxon>
        <taxon>Alphabaculovirus</taxon>
        <taxon>Alphabaculovirus ranus</taxon>
    </lineage>
</organism>